<evidence type="ECO:0000313" key="2">
    <source>
        <dbReference type="Proteomes" id="UP001501116"/>
    </source>
</evidence>
<evidence type="ECO:0000313" key="1">
    <source>
        <dbReference type="EMBL" id="GAA1958770.1"/>
    </source>
</evidence>
<keyword evidence="2" id="KW-1185">Reference proteome</keyword>
<name>A0ABP5C772_9PSEU</name>
<gene>
    <name evidence="1" type="ORF">GCM10009754_31410</name>
</gene>
<accession>A0ABP5C772</accession>
<proteinExistence type="predicted"/>
<comment type="caution">
    <text evidence="1">The sequence shown here is derived from an EMBL/GenBank/DDBJ whole genome shotgun (WGS) entry which is preliminary data.</text>
</comment>
<dbReference type="RefSeq" id="WP_344418292.1">
    <property type="nucleotide sequence ID" value="NZ_BAAANN010000011.1"/>
</dbReference>
<dbReference type="Proteomes" id="UP001501116">
    <property type="component" value="Unassembled WGS sequence"/>
</dbReference>
<organism evidence="1 2">
    <name type="scientific">Amycolatopsis minnesotensis</name>
    <dbReference type="NCBI Taxonomy" id="337894"/>
    <lineage>
        <taxon>Bacteria</taxon>
        <taxon>Bacillati</taxon>
        <taxon>Actinomycetota</taxon>
        <taxon>Actinomycetes</taxon>
        <taxon>Pseudonocardiales</taxon>
        <taxon>Pseudonocardiaceae</taxon>
        <taxon>Amycolatopsis</taxon>
    </lineage>
</organism>
<reference evidence="2" key="1">
    <citation type="journal article" date="2019" name="Int. J. Syst. Evol. Microbiol.">
        <title>The Global Catalogue of Microorganisms (GCM) 10K type strain sequencing project: providing services to taxonomists for standard genome sequencing and annotation.</title>
        <authorList>
            <consortium name="The Broad Institute Genomics Platform"/>
            <consortium name="The Broad Institute Genome Sequencing Center for Infectious Disease"/>
            <person name="Wu L."/>
            <person name="Ma J."/>
        </authorList>
    </citation>
    <scope>NUCLEOTIDE SEQUENCE [LARGE SCALE GENOMIC DNA]</scope>
    <source>
        <strain evidence="2">JCM 14545</strain>
    </source>
</reference>
<dbReference type="EMBL" id="BAAANN010000011">
    <property type="protein sequence ID" value="GAA1958770.1"/>
    <property type="molecule type" value="Genomic_DNA"/>
</dbReference>
<sequence>MSNQDGLEYVSGGKPIDLVDALKPLSGPEWEQLLFGDEGEM</sequence>
<protein>
    <submittedName>
        <fullName evidence="1">Uncharacterized protein</fullName>
    </submittedName>
</protein>